<protein>
    <submittedName>
        <fullName evidence="7">Diguanylate cyclase</fullName>
    </submittedName>
</protein>
<name>A0ABN6EJS7_9BACT</name>
<comment type="cofactor">
    <cofactor evidence="1">
        <name>FMN</name>
        <dbReference type="ChEBI" id="CHEBI:58210"/>
    </cofactor>
</comment>
<proteinExistence type="inferred from homology"/>
<keyword evidence="4" id="KW-0288">FMN</keyword>
<comment type="similarity">
    <text evidence="2">Belongs to the nitroreductase family.</text>
</comment>
<keyword evidence="8" id="KW-1185">Reference proteome</keyword>
<dbReference type="PANTHER" id="PTHR43673:SF2">
    <property type="entry name" value="NITROREDUCTASE"/>
    <property type="match status" value="1"/>
</dbReference>
<dbReference type="Gene3D" id="3.40.109.10">
    <property type="entry name" value="NADH Oxidase"/>
    <property type="match status" value="1"/>
</dbReference>
<feature type="domain" description="Nitroreductase" evidence="6">
    <location>
        <begin position="9"/>
        <end position="154"/>
    </location>
</feature>
<dbReference type="RefSeq" id="WP_207155155.1">
    <property type="nucleotide sequence ID" value="NZ_AP024484.1"/>
</dbReference>
<keyword evidence="5" id="KW-0560">Oxidoreductase</keyword>
<accession>A0ABN6EJS7</accession>
<evidence type="ECO:0000256" key="3">
    <source>
        <dbReference type="ARBA" id="ARBA00022630"/>
    </source>
</evidence>
<evidence type="ECO:0000313" key="7">
    <source>
        <dbReference type="EMBL" id="BCS84981.1"/>
    </source>
</evidence>
<evidence type="ECO:0000256" key="4">
    <source>
        <dbReference type="ARBA" id="ARBA00022643"/>
    </source>
</evidence>
<dbReference type="PANTHER" id="PTHR43673">
    <property type="entry name" value="NAD(P)H NITROREDUCTASE YDGI-RELATED"/>
    <property type="match status" value="1"/>
</dbReference>
<dbReference type="InterPro" id="IPR000415">
    <property type="entry name" value="Nitroreductase-like"/>
</dbReference>
<dbReference type="Proteomes" id="UP001319045">
    <property type="component" value="Chromosome"/>
</dbReference>
<sequence>MDNEVLKAIRERRSIRRFKPEQIHDEELKTILEAGTWAATGKGKQDSWIVAVQNKETCDKLRRMNAKVMETEADPYYGAPTIIIVFGSADWRNNIKDGSLVIGNMMLAAHSIGLASCWINREDTMFETEEGKQLLKDWELPDDIVGIGAISLGYASAHPHIVKPRKENYYRIIK</sequence>
<dbReference type="InterPro" id="IPR029479">
    <property type="entry name" value="Nitroreductase"/>
</dbReference>
<evidence type="ECO:0000259" key="6">
    <source>
        <dbReference type="Pfam" id="PF00881"/>
    </source>
</evidence>
<dbReference type="CDD" id="cd02136">
    <property type="entry name" value="PnbA_NfnB-like"/>
    <property type="match status" value="1"/>
</dbReference>
<dbReference type="EMBL" id="AP024484">
    <property type="protein sequence ID" value="BCS84981.1"/>
    <property type="molecule type" value="Genomic_DNA"/>
</dbReference>
<reference evidence="7 8" key="1">
    <citation type="journal article" date="2022" name="Int. J. Syst. Evol. Microbiol.">
        <title>Prevotella herbatica sp. nov., a plant polysaccharide-decomposing anaerobic bacterium isolated from a methanogenic reactor.</title>
        <authorList>
            <person name="Uek A."/>
            <person name="Tonouchi A."/>
            <person name="Kaku N."/>
            <person name="Ueki K."/>
        </authorList>
    </citation>
    <scope>NUCLEOTIDE SEQUENCE [LARGE SCALE GENOMIC DNA]</scope>
    <source>
        <strain evidence="7 8">WR041</strain>
    </source>
</reference>
<evidence type="ECO:0000256" key="2">
    <source>
        <dbReference type="ARBA" id="ARBA00007118"/>
    </source>
</evidence>
<gene>
    <name evidence="7" type="ORF">prwr041_08740</name>
</gene>
<evidence type="ECO:0000256" key="1">
    <source>
        <dbReference type="ARBA" id="ARBA00001917"/>
    </source>
</evidence>
<evidence type="ECO:0000313" key="8">
    <source>
        <dbReference type="Proteomes" id="UP001319045"/>
    </source>
</evidence>
<dbReference type="SUPFAM" id="SSF55469">
    <property type="entry name" value="FMN-dependent nitroreductase-like"/>
    <property type="match status" value="1"/>
</dbReference>
<organism evidence="7 8">
    <name type="scientific">Prevotella herbatica</name>
    <dbReference type="NCBI Taxonomy" id="2801997"/>
    <lineage>
        <taxon>Bacteria</taxon>
        <taxon>Pseudomonadati</taxon>
        <taxon>Bacteroidota</taxon>
        <taxon>Bacteroidia</taxon>
        <taxon>Bacteroidales</taxon>
        <taxon>Prevotellaceae</taxon>
        <taxon>Prevotella</taxon>
    </lineage>
</organism>
<keyword evidence="3" id="KW-0285">Flavoprotein</keyword>
<evidence type="ECO:0000256" key="5">
    <source>
        <dbReference type="ARBA" id="ARBA00023002"/>
    </source>
</evidence>
<dbReference type="Pfam" id="PF00881">
    <property type="entry name" value="Nitroreductase"/>
    <property type="match status" value="1"/>
</dbReference>